<reference evidence="1 2" key="1">
    <citation type="submission" date="2016-05" db="EMBL/GenBank/DDBJ databases">
        <title>Diversity and Homogeneity among Thermoacidophilic Verrucomicrobia Methanotrophs Linked with Geographical Origin.</title>
        <authorList>
            <person name="Erikstad H.-A."/>
            <person name="Smestad N.B."/>
            <person name="Ceballos R.M."/>
            <person name="Birkeland N.-K."/>
        </authorList>
    </citation>
    <scope>NUCLEOTIDE SEQUENCE [LARGE SCALE GENOMIC DNA]</scope>
    <source>
        <strain evidence="1 2">Phi</strain>
    </source>
</reference>
<proteinExistence type="predicted"/>
<gene>
    <name evidence="1" type="ORF">A7Q10_10065</name>
</gene>
<evidence type="ECO:0000313" key="1">
    <source>
        <dbReference type="EMBL" id="TFE67036.1"/>
    </source>
</evidence>
<comment type="caution">
    <text evidence="1">The sequence shown here is derived from an EMBL/GenBank/DDBJ whole genome shotgun (WGS) entry which is preliminary data.</text>
</comment>
<organism evidence="1 2">
    <name type="scientific">Methylacidiphilum caldifontis</name>
    <dbReference type="NCBI Taxonomy" id="2795386"/>
    <lineage>
        <taxon>Bacteria</taxon>
        <taxon>Pseudomonadati</taxon>
        <taxon>Verrucomicrobiota</taxon>
        <taxon>Methylacidiphilae</taxon>
        <taxon>Methylacidiphilales</taxon>
        <taxon>Methylacidiphilaceae</taxon>
        <taxon>Methylacidiphilum (ex Ratnadevi et al. 2023)</taxon>
    </lineage>
</organism>
<keyword evidence="2" id="KW-1185">Reference proteome</keyword>
<accession>A0A4Y8P8S1</accession>
<evidence type="ECO:0000313" key="2">
    <source>
        <dbReference type="Proteomes" id="UP000297713"/>
    </source>
</evidence>
<sequence>MKKSKRGFFTFLLETQFIFKQNKAKSKITIPALWLSGSKQNNFLKRSIKKRAFWSVLKARTTKSSNSQNQDLLFTLKKFILNYLRKGRRIEDKNFGNHRTRSSKLVSFLILFLSSYEKF</sequence>
<dbReference type="EMBL" id="LXQC01000164">
    <property type="protein sequence ID" value="TFE67036.1"/>
    <property type="molecule type" value="Genomic_DNA"/>
</dbReference>
<dbReference type="AlphaFoldDB" id="A0A4Y8P8S1"/>
<protein>
    <submittedName>
        <fullName evidence="1">Uncharacterized protein</fullName>
    </submittedName>
</protein>
<name>A0A4Y8P8S1_9BACT</name>
<dbReference type="Proteomes" id="UP000297713">
    <property type="component" value="Unassembled WGS sequence"/>
</dbReference>